<sequence length="539" mass="56670">MHRDERMGIPGRTASTTLAAAGLILSALLVAASLAGCSPSADGPAPLRVSTTSGELTGIRTAHARQFLGVRYAQPPIGERRWRLPRPIATPSAQVDAGRAGSPCPQTAPVPGDHPAPSEDCLSLNVTTPQSIDDPTGLPVMVWWHGGGYTTGAGSAYDPQRLADRGNVIVVTVNYRLGMFGYLNAPGLDGGGDFGFADQIESLRWIKANARAFGGDPGNVTVFGQSAGSLAACALMTSPAAHGLIDRAILASGSCMLNWPAGALFPEAPAQTPYAGRSESQATSAAAARQLGCAGESEMSCMRGLSTDRLLTQNEDFGNQLTYGTGLLPRDPAEAIADGRRLAIPVITGGTHDEHRSFIGGLLAVQPDAVTRANYPDLVRKSFGDRAPEVLARYPLAGFPSPGVAWATVVTDASWTCPTLRGAQFMSRSAPTFAYEFADTTAPNVNGVTTIPQNAAHATDLPYYFDLGGKNLLTSPRQREIADQMIDYWSSFARDETPHADGAPDMVQATENSHDVLRLGTSSTEVVDVAADHHCGFWG</sequence>
<protein>
    <recommendedName>
        <fullName evidence="3">Carboxylic ester hydrolase</fullName>
        <ecNumber evidence="3">3.1.1.-</ecNumber>
    </recommendedName>
</protein>
<evidence type="ECO:0000256" key="1">
    <source>
        <dbReference type="ARBA" id="ARBA00005964"/>
    </source>
</evidence>
<dbReference type="GO" id="GO:0016787">
    <property type="term" value="F:hydrolase activity"/>
    <property type="evidence" value="ECO:0007669"/>
    <property type="project" value="UniProtKB-KW"/>
</dbReference>
<dbReference type="RefSeq" id="WP_124709040.1">
    <property type="nucleotide sequence ID" value="NZ_CP033972.1"/>
</dbReference>
<organism evidence="6 7">
    <name type="scientific">Gordonia insulae</name>
    <dbReference type="NCBI Taxonomy" id="2420509"/>
    <lineage>
        <taxon>Bacteria</taxon>
        <taxon>Bacillati</taxon>
        <taxon>Actinomycetota</taxon>
        <taxon>Actinomycetes</taxon>
        <taxon>Mycobacteriales</taxon>
        <taxon>Gordoniaceae</taxon>
        <taxon>Gordonia</taxon>
    </lineage>
</organism>
<dbReference type="OrthoDB" id="3199405at2"/>
<evidence type="ECO:0000256" key="4">
    <source>
        <dbReference type="SAM" id="MobiDB-lite"/>
    </source>
</evidence>
<dbReference type="Pfam" id="PF00135">
    <property type="entry name" value="COesterase"/>
    <property type="match status" value="1"/>
</dbReference>
<proteinExistence type="inferred from homology"/>
<dbReference type="KEGG" id="gom:D7316_03147"/>
<gene>
    <name evidence="6" type="primary">pnbA_2</name>
    <name evidence="6" type="ORF">D7316_03147</name>
</gene>
<feature type="domain" description="Carboxylesterase type B" evidence="5">
    <location>
        <begin position="48"/>
        <end position="538"/>
    </location>
</feature>
<evidence type="ECO:0000313" key="6">
    <source>
        <dbReference type="EMBL" id="AZG46546.1"/>
    </source>
</evidence>
<evidence type="ECO:0000259" key="5">
    <source>
        <dbReference type="Pfam" id="PF00135"/>
    </source>
</evidence>
<dbReference type="Gene3D" id="3.40.50.1820">
    <property type="entry name" value="alpha/beta hydrolase"/>
    <property type="match status" value="1"/>
</dbReference>
<reference evidence="6 7" key="1">
    <citation type="submission" date="2018-11" db="EMBL/GenBank/DDBJ databases">
        <title>Gordonia insulae sp. nov., isolated from an island soil.</title>
        <authorList>
            <person name="Kim Y.S."/>
            <person name="Kim S.B."/>
        </authorList>
    </citation>
    <scope>NUCLEOTIDE SEQUENCE [LARGE SCALE GENOMIC DNA]</scope>
    <source>
        <strain evidence="6 7">MMS17-SY073</strain>
    </source>
</reference>
<keyword evidence="7" id="KW-1185">Reference proteome</keyword>
<dbReference type="EMBL" id="CP033972">
    <property type="protein sequence ID" value="AZG46546.1"/>
    <property type="molecule type" value="Genomic_DNA"/>
</dbReference>
<dbReference type="Proteomes" id="UP000271469">
    <property type="component" value="Chromosome"/>
</dbReference>
<dbReference type="SUPFAM" id="SSF53474">
    <property type="entry name" value="alpha/beta-Hydrolases"/>
    <property type="match status" value="1"/>
</dbReference>
<dbReference type="PROSITE" id="PS00122">
    <property type="entry name" value="CARBOXYLESTERASE_B_1"/>
    <property type="match status" value="1"/>
</dbReference>
<dbReference type="InterPro" id="IPR002018">
    <property type="entry name" value="CarbesteraseB"/>
</dbReference>
<comment type="similarity">
    <text evidence="1 3">Belongs to the type-B carboxylesterase/lipase family.</text>
</comment>
<name>A0A3G8JN91_9ACTN</name>
<feature type="region of interest" description="Disordered" evidence="4">
    <location>
        <begin position="92"/>
        <end position="117"/>
    </location>
</feature>
<evidence type="ECO:0000313" key="7">
    <source>
        <dbReference type="Proteomes" id="UP000271469"/>
    </source>
</evidence>
<keyword evidence="2 3" id="KW-0378">Hydrolase</keyword>
<dbReference type="InterPro" id="IPR019826">
    <property type="entry name" value="Carboxylesterase_B_AS"/>
</dbReference>
<dbReference type="EC" id="3.1.1.-" evidence="3"/>
<dbReference type="InterPro" id="IPR029058">
    <property type="entry name" value="AB_hydrolase_fold"/>
</dbReference>
<dbReference type="InterPro" id="IPR050309">
    <property type="entry name" value="Type-B_Carboxylest/Lipase"/>
</dbReference>
<dbReference type="PANTHER" id="PTHR11559">
    <property type="entry name" value="CARBOXYLESTERASE"/>
    <property type="match status" value="1"/>
</dbReference>
<accession>A0A3G8JN91</accession>
<evidence type="ECO:0000256" key="2">
    <source>
        <dbReference type="ARBA" id="ARBA00022801"/>
    </source>
</evidence>
<evidence type="ECO:0000256" key="3">
    <source>
        <dbReference type="RuleBase" id="RU361235"/>
    </source>
</evidence>
<dbReference type="AlphaFoldDB" id="A0A3G8JN91"/>